<proteinExistence type="predicted"/>
<name>A0A1B2HXV3_9PSEU</name>
<dbReference type="KEGG" id="led:BBK82_06920"/>
<dbReference type="NCBIfam" id="NF038070">
    <property type="entry name" value="LmbU_fam_TF"/>
    <property type="match status" value="1"/>
</dbReference>
<evidence type="ECO:0000313" key="1">
    <source>
        <dbReference type="EMBL" id="ANZ42542.1"/>
    </source>
</evidence>
<gene>
    <name evidence="1" type="ORF">BBK82_06920</name>
</gene>
<evidence type="ECO:0008006" key="3">
    <source>
        <dbReference type="Google" id="ProtNLM"/>
    </source>
</evidence>
<protein>
    <recommendedName>
        <fullName evidence="3">Antibiotic biosynthesis protein</fullName>
    </recommendedName>
</protein>
<evidence type="ECO:0000313" key="2">
    <source>
        <dbReference type="Proteomes" id="UP000093053"/>
    </source>
</evidence>
<dbReference type="EMBL" id="CP016793">
    <property type="protein sequence ID" value="ANZ42542.1"/>
    <property type="molecule type" value="Genomic_DNA"/>
</dbReference>
<reference evidence="1 2" key="1">
    <citation type="submission" date="2016-07" db="EMBL/GenBank/DDBJ databases">
        <title>Complete genome sequence of the Lentzea guizhouensis DHS C013.</title>
        <authorList>
            <person name="Cao C."/>
        </authorList>
    </citation>
    <scope>NUCLEOTIDE SEQUENCE [LARGE SCALE GENOMIC DNA]</scope>
    <source>
        <strain evidence="1 2">DHS C013</strain>
    </source>
</reference>
<dbReference type="InterPro" id="IPR049735">
    <property type="entry name" value="NovE/LmbU-like"/>
</dbReference>
<organism evidence="1 2">
    <name type="scientific">Lentzea guizhouensis</name>
    <dbReference type="NCBI Taxonomy" id="1586287"/>
    <lineage>
        <taxon>Bacteria</taxon>
        <taxon>Bacillati</taxon>
        <taxon>Actinomycetota</taxon>
        <taxon>Actinomycetes</taxon>
        <taxon>Pseudonocardiales</taxon>
        <taxon>Pseudonocardiaceae</taxon>
        <taxon>Lentzea</taxon>
    </lineage>
</organism>
<dbReference type="AlphaFoldDB" id="A0A1B2HXV3"/>
<keyword evidence="2" id="KW-1185">Reference proteome</keyword>
<accession>A0A1B2HXV3</accession>
<sequence length="184" mass="20993">MMTRVGLRIPTALSFDDWERAGRRLAELVDSSAWSLGDWLVFGKEHYSDRYQHAVRAVGLSYQTLRNYAWVAGRFDLTRRRAALTFQHHAEVASLPPDVQEYLLMQAETNSWTTRQLRSAIRGEKDSGNEVSADSRISVPQDRVGTWRQAADVVGQDFEQWLVTNLDRAAERTLRTGQALRVVS</sequence>
<dbReference type="Proteomes" id="UP000093053">
    <property type="component" value="Chromosome"/>
</dbReference>
<dbReference type="OrthoDB" id="3383999at2"/>